<feature type="coiled-coil region" evidence="1">
    <location>
        <begin position="184"/>
        <end position="250"/>
    </location>
</feature>
<keyword evidence="3" id="KW-1185">Reference proteome</keyword>
<dbReference type="Proteomes" id="UP000186817">
    <property type="component" value="Unassembled WGS sequence"/>
</dbReference>
<sequence>MNHAPESHGSSFDRDGVEERLNALWKVVTEMVEQFNIYRCSFKRVRARVERLEKEMLEAMSQVHVRIDKLLQPRDQGGHGDPEDTDHNRDMVGFLDTMVTTDMPYRAVHELVLAISLILPENHSCYPCTWLLEAWKSFYTGHVYLPMGTRGPRSQYMMIVVGTLPLCSGTSAPGVDSEDDIPLDELLNEELKQHYEEAERLEKEAELQREKKRKLAEQLAEEALQAAKAAKAEEEAAKEAQRKLELEATREAERKLELEAAEKASRKVPAEMPEAIPPDEMETQIDPDMQELRLLEQMEQQNALLEAEMMARRQRRLDAEKAARVQKRRELFEKLEKGYDYGQPVYMQDGLAPATSMVYSPYTYPAAPMDHSQGKWFAPGEELPPGFIPMAHPEGHMEPQASRALLAMSPSSNAVRNAQRLAARTAAQRKALQQLRNTLARARDAGAVSWRRLTQRFSSRLLQAHAGAIAERRRVLRQEGGRPRSVAWAVFFKAAAEQREYPTVEDVQNMFGLPPELAGGLAGIASSNAVLSRWMSSSSMQRGTCDDRQGARSAWLAGQPNGRGKTAAQRERSAGRATEYMLKALESGLELQVELDMMLLGADVRPRLHVGSGSHVGGRRLTRQEVSHLHARAGRSSLFREALRALGLDVCACSDVMLQRVSGLQLGQGGMTESGLEHEHGTSGVPSFRRLLMAPTLLCSATALQSPAAPDAQTGYACDYCGKNQPMAYKEIKEFRKGHQNLHAAHAQEAPGKLGRRHVSRFLSDAYCKGIVRGQVECCNLRATYQETYAVAAESLRTSATVAFPGAQYLAFVKQVQDRTNAVPRQRALTLVRRHARRGPVLEAKDVALLYALRPTDETVWFLSPYELTVHWSSVPTRVPSRLSDLEQDGHEAWDVDLTVLPEAAKSAGHARRERKNDKRVLSALDVAGAEGHGARAARVGFAQSGRLGRRAAEMDGWRHFVRGS</sequence>
<accession>A0A1Q9F2K9</accession>
<keyword evidence="1" id="KW-0175">Coiled coil</keyword>
<evidence type="ECO:0000313" key="2">
    <source>
        <dbReference type="EMBL" id="OLQ13887.1"/>
    </source>
</evidence>
<organism evidence="2 3">
    <name type="scientific">Symbiodinium microadriaticum</name>
    <name type="common">Dinoflagellate</name>
    <name type="synonym">Zooxanthella microadriatica</name>
    <dbReference type="NCBI Taxonomy" id="2951"/>
    <lineage>
        <taxon>Eukaryota</taxon>
        <taxon>Sar</taxon>
        <taxon>Alveolata</taxon>
        <taxon>Dinophyceae</taxon>
        <taxon>Suessiales</taxon>
        <taxon>Symbiodiniaceae</taxon>
        <taxon>Symbiodinium</taxon>
    </lineage>
</organism>
<name>A0A1Q9F2K9_SYMMI</name>
<gene>
    <name evidence="2" type="ORF">AK812_SmicGene2081</name>
</gene>
<dbReference type="EMBL" id="LSRX01000022">
    <property type="protein sequence ID" value="OLQ13887.1"/>
    <property type="molecule type" value="Genomic_DNA"/>
</dbReference>
<comment type="caution">
    <text evidence="2">The sequence shown here is derived from an EMBL/GenBank/DDBJ whole genome shotgun (WGS) entry which is preliminary data.</text>
</comment>
<dbReference type="AlphaFoldDB" id="A0A1Q9F2K9"/>
<feature type="coiled-coil region" evidence="1">
    <location>
        <begin position="415"/>
        <end position="445"/>
    </location>
</feature>
<proteinExistence type="predicted"/>
<evidence type="ECO:0000313" key="3">
    <source>
        <dbReference type="Proteomes" id="UP000186817"/>
    </source>
</evidence>
<protein>
    <submittedName>
        <fullName evidence="2">Reticulocyte-binding protein 2-like a</fullName>
    </submittedName>
</protein>
<dbReference type="OrthoDB" id="418883at2759"/>
<reference evidence="2 3" key="1">
    <citation type="submission" date="2016-02" db="EMBL/GenBank/DDBJ databases">
        <title>Genome analysis of coral dinoflagellate symbionts highlights evolutionary adaptations to a symbiotic lifestyle.</title>
        <authorList>
            <person name="Aranda M."/>
            <person name="Li Y."/>
            <person name="Liew Y.J."/>
            <person name="Baumgarten S."/>
            <person name="Simakov O."/>
            <person name="Wilson M."/>
            <person name="Piel J."/>
            <person name="Ashoor H."/>
            <person name="Bougouffa S."/>
            <person name="Bajic V.B."/>
            <person name="Ryu T."/>
            <person name="Ravasi T."/>
            <person name="Bayer T."/>
            <person name="Micklem G."/>
            <person name="Kim H."/>
            <person name="Bhak J."/>
            <person name="Lajeunesse T.C."/>
            <person name="Voolstra C.R."/>
        </authorList>
    </citation>
    <scope>NUCLEOTIDE SEQUENCE [LARGE SCALE GENOMIC DNA]</scope>
    <source>
        <strain evidence="2 3">CCMP2467</strain>
    </source>
</reference>
<evidence type="ECO:0000256" key="1">
    <source>
        <dbReference type="SAM" id="Coils"/>
    </source>
</evidence>